<dbReference type="InterPro" id="IPR050352">
    <property type="entry name" value="ABCG_transporters"/>
</dbReference>
<dbReference type="AlphaFoldDB" id="A0A0N4TS19"/>
<dbReference type="SUPFAM" id="SSF52540">
    <property type="entry name" value="P-loop containing nucleoside triphosphate hydrolases"/>
    <property type="match status" value="1"/>
</dbReference>
<reference evidence="13" key="1">
    <citation type="submission" date="2017-02" db="UniProtKB">
        <authorList>
            <consortium name="WormBaseParasite"/>
        </authorList>
    </citation>
    <scope>IDENTIFICATION</scope>
</reference>
<keyword evidence="4 9" id="KW-0812">Transmembrane</keyword>
<evidence type="ECO:0000313" key="11">
    <source>
        <dbReference type="EMBL" id="VDN92623.1"/>
    </source>
</evidence>
<feature type="transmembrane region" description="Helical" evidence="9">
    <location>
        <begin position="430"/>
        <end position="449"/>
    </location>
</feature>
<dbReference type="Pfam" id="PF00005">
    <property type="entry name" value="ABC_tran"/>
    <property type="match status" value="2"/>
</dbReference>
<feature type="transmembrane region" description="Helical" evidence="9">
    <location>
        <begin position="627"/>
        <end position="647"/>
    </location>
</feature>
<evidence type="ECO:0000256" key="6">
    <source>
        <dbReference type="ARBA" id="ARBA00022840"/>
    </source>
</evidence>
<comment type="subcellular location">
    <subcellularLocation>
        <location evidence="1">Membrane</location>
        <topology evidence="1">Multi-pass membrane protein</topology>
    </subcellularLocation>
</comment>
<dbReference type="InterPro" id="IPR013525">
    <property type="entry name" value="ABC2_TM"/>
</dbReference>
<dbReference type="InterPro" id="IPR003439">
    <property type="entry name" value="ABC_transporter-like_ATP-bd"/>
</dbReference>
<dbReference type="STRING" id="6280.A0A0N4TS19"/>
<evidence type="ECO:0000313" key="13">
    <source>
        <dbReference type="WBParaSite" id="BPAG_0001147501-mRNA-1"/>
    </source>
</evidence>
<dbReference type="Pfam" id="PF19055">
    <property type="entry name" value="ABC2_membrane_7"/>
    <property type="match status" value="1"/>
</dbReference>
<evidence type="ECO:0000256" key="3">
    <source>
        <dbReference type="ARBA" id="ARBA00022448"/>
    </source>
</evidence>
<reference evidence="11 12" key="2">
    <citation type="submission" date="2018-11" db="EMBL/GenBank/DDBJ databases">
        <authorList>
            <consortium name="Pathogen Informatics"/>
        </authorList>
    </citation>
    <scope>NUCLEOTIDE SEQUENCE [LARGE SCALE GENOMIC DNA]</scope>
</reference>
<dbReference type="PANTHER" id="PTHR48041:SF131">
    <property type="entry name" value="ABC TRANSPORTER DOMAIN-CONTAINING PROTEIN"/>
    <property type="match status" value="1"/>
</dbReference>
<keyword evidence="6" id="KW-0067">ATP-binding</keyword>
<dbReference type="InterPro" id="IPR043926">
    <property type="entry name" value="ABCG_dom"/>
</dbReference>
<keyword evidence="8 9" id="KW-0472">Membrane</keyword>
<evidence type="ECO:0000259" key="10">
    <source>
        <dbReference type="PROSITE" id="PS50893"/>
    </source>
</evidence>
<dbReference type="PROSITE" id="PS50893">
    <property type="entry name" value="ABC_TRANSPORTER_2"/>
    <property type="match status" value="1"/>
</dbReference>
<feature type="transmembrane region" description="Helical" evidence="9">
    <location>
        <begin position="393"/>
        <end position="414"/>
    </location>
</feature>
<evidence type="ECO:0000313" key="12">
    <source>
        <dbReference type="Proteomes" id="UP000278627"/>
    </source>
</evidence>
<evidence type="ECO:0000256" key="8">
    <source>
        <dbReference type="ARBA" id="ARBA00023136"/>
    </source>
</evidence>
<keyword evidence="7 9" id="KW-1133">Transmembrane helix</keyword>
<dbReference type="GO" id="GO:0005524">
    <property type="term" value="F:ATP binding"/>
    <property type="evidence" value="ECO:0007669"/>
    <property type="project" value="UniProtKB-KW"/>
</dbReference>
<name>A0A0N4TS19_BRUPA</name>
<evidence type="ECO:0000256" key="9">
    <source>
        <dbReference type="SAM" id="Phobius"/>
    </source>
</evidence>
<keyword evidence="5" id="KW-0547">Nucleotide-binding</keyword>
<dbReference type="GO" id="GO:0005886">
    <property type="term" value="C:plasma membrane"/>
    <property type="evidence" value="ECO:0007669"/>
    <property type="project" value="TreeGrafter"/>
</dbReference>
<evidence type="ECO:0000256" key="4">
    <source>
        <dbReference type="ARBA" id="ARBA00022692"/>
    </source>
</evidence>
<gene>
    <name evidence="11" type="ORF">BPAG_LOCUS11437</name>
</gene>
<sequence>MHPNVTSDAAINLPPVDPVFLTWEGLSVTAKKTKRLLLHDVTGIAQPGQLIALMGASGAGKTTLLNALLHRNVKGLKISGVVKVNGKIVGRKITKASLLCHHFLFFYSPICKHKFKNFSFFLIPTYYALRLVITIKHPHVSAYIQQQNLFINSLTVYEHLILQAALRLPSSFTKREKEFRVKQVIADLELERCINSRIGVSGIEKGITSGEAKRLSFATEILTNPSLLFADEPTTGIDSFMAYHIVKVLERMASENGKTIICTIHQPASDIFEMFDRVVFLANGKIAFLGSPSEALRFYADIGYPIPAHTNPADFFIQILAIVPGDEEKCIERTNQIVNAFRKSKYEIKLLEYLQFANKHFRAQPVEHGKASISTLVYALFIRSIKQNLRNPALLWAKLVQKIVMGLFLGTLYLQTEMNQDGIINIKGALFYYISELTYSTIFGIQTFLPSDFPLLVREYHDGIYPVICYYLSMIMSYLPIFTIDGMCMVCISYYLIGLHPTFTTFLITLLICILIEWSAISIGIMLSSISPSYAIALSISGPLLTVLSITGGLYSNVRTIHETMRWVQYFSWFRFGYESLIINEFLHYDNISCLLSNGKHAAICENSGKSVINNLNFEANNMHMNMGIMIFYTLCVFIIGYIGLVLRVQLAR</sequence>
<dbReference type="GO" id="GO:0140359">
    <property type="term" value="F:ABC-type transporter activity"/>
    <property type="evidence" value="ECO:0007669"/>
    <property type="project" value="InterPro"/>
</dbReference>
<dbReference type="InterPro" id="IPR003593">
    <property type="entry name" value="AAA+_ATPase"/>
</dbReference>
<dbReference type="Gene3D" id="3.40.50.300">
    <property type="entry name" value="P-loop containing nucleotide triphosphate hydrolases"/>
    <property type="match status" value="1"/>
</dbReference>
<dbReference type="WBParaSite" id="BPAG_0001147501-mRNA-1">
    <property type="protein sequence ID" value="BPAG_0001147501-mRNA-1"/>
    <property type="gene ID" value="BPAG_0001147501"/>
</dbReference>
<proteinExistence type="inferred from homology"/>
<evidence type="ECO:0000256" key="7">
    <source>
        <dbReference type="ARBA" id="ARBA00022989"/>
    </source>
</evidence>
<dbReference type="EMBL" id="UZAD01013230">
    <property type="protein sequence ID" value="VDN92623.1"/>
    <property type="molecule type" value="Genomic_DNA"/>
</dbReference>
<dbReference type="GO" id="GO:0016887">
    <property type="term" value="F:ATP hydrolysis activity"/>
    <property type="evidence" value="ECO:0007669"/>
    <property type="project" value="InterPro"/>
</dbReference>
<feature type="domain" description="ABC transporter" evidence="10">
    <location>
        <begin position="21"/>
        <end position="308"/>
    </location>
</feature>
<dbReference type="Pfam" id="PF01061">
    <property type="entry name" value="ABC2_membrane"/>
    <property type="match status" value="1"/>
</dbReference>
<feature type="transmembrane region" description="Helical" evidence="9">
    <location>
        <begin position="503"/>
        <end position="527"/>
    </location>
</feature>
<comment type="similarity">
    <text evidence="2">Belongs to the ABC transporter superfamily. ABCG family. Eye pigment precursor importer (TC 3.A.1.204) subfamily.</text>
</comment>
<protein>
    <submittedName>
        <fullName evidence="13">ABC transporter domain-containing protein</fullName>
    </submittedName>
</protein>
<feature type="transmembrane region" description="Helical" evidence="9">
    <location>
        <begin position="470"/>
        <end position="497"/>
    </location>
</feature>
<organism evidence="13">
    <name type="scientific">Brugia pahangi</name>
    <name type="common">Filarial nematode worm</name>
    <dbReference type="NCBI Taxonomy" id="6280"/>
    <lineage>
        <taxon>Eukaryota</taxon>
        <taxon>Metazoa</taxon>
        <taxon>Ecdysozoa</taxon>
        <taxon>Nematoda</taxon>
        <taxon>Chromadorea</taxon>
        <taxon>Rhabditida</taxon>
        <taxon>Spirurina</taxon>
        <taxon>Spiruromorpha</taxon>
        <taxon>Filarioidea</taxon>
        <taxon>Onchocercidae</taxon>
        <taxon>Brugia</taxon>
    </lineage>
</organism>
<feature type="transmembrane region" description="Helical" evidence="9">
    <location>
        <begin position="534"/>
        <end position="555"/>
    </location>
</feature>
<dbReference type="SMART" id="SM00382">
    <property type="entry name" value="AAA"/>
    <property type="match status" value="1"/>
</dbReference>
<evidence type="ECO:0000256" key="2">
    <source>
        <dbReference type="ARBA" id="ARBA00005814"/>
    </source>
</evidence>
<accession>A0A0N4TS19</accession>
<evidence type="ECO:0000256" key="5">
    <source>
        <dbReference type="ARBA" id="ARBA00022741"/>
    </source>
</evidence>
<dbReference type="InterPro" id="IPR027417">
    <property type="entry name" value="P-loop_NTPase"/>
</dbReference>
<dbReference type="PANTHER" id="PTHR48041">
    <property type="entry name" value="ABC TRANSPORTER G FAMILY MEMBER 28"/>
    <property type="match status" value="1"/>
</dbReference>
<keyword evidence="12" id="KW-1185">Reference proteome</keyword>
<evidence type="ECO:0000256" key="1">
    <source>
        <dbReference type="ARBA" id="ARBA00004141"/>
    </source>
</evidence>
<keyword evidence="3" id="KW-0813">Transport</keyword>
<dbReference type="Proteomes" id="UP000278627">
    <property type="component" value="Unassembled WGS sequence"/>
</dbReference>